<proteinExistence type="predicted"/>
<feature type="region of interest" description="Disordered" evidence="1">
    <location>
        <begin position="20"/>
        <end position="105"/>
    </location>
</feature>
<sequence length="105" mass="11473">MACFLGRGTTIRGIVNRWCLQATSKTPRNNPSIRESSSNANDSDKDGNGRMNRCVSYEDEGYLPIPPSQRSSKPQASRPRHSPPFGPEATNHASSSTMCIESEST</sequence>
<organism evidence="2 3">
    <name type="scientific">Aspergillus tanneri</name>
    <dbReference type="NCBI Taxonomy" id="1220188"/>
    <lineage>
        <taxon>Eukaryota</taxon>
        <taxon>Fungi</taxon>
        <taxon>Dikarya</taxon>
        <taxon>Ascomycota</taxon>
        <taxon>Pezizomycotina</taxon>
        <taxon>Eurotiomycetes</taxon>
        <taxon>Eurotiomycetidae</taxon>
        <taxon>Eurotiales</taxon>
        <taxon>Aspergillaceae</taxon>
        <taxon>Aspergillus</taxon>
        <taxon>Aspergillus subgen. Circumdati</taxon>
    </lineage>
</organism>
<feature type="compositionally biased region" description="Polar residues" evidence="1">
    <location>
        <begin position="21"/>
        <end position="41"/>
    </location>
</feature>
<evidence type="ECO:0000313" key="3">
    <source>
        <dbReference type="Proteomes" id="UP000324241"/>
    </source>
</evidence>
<comment type="caution">
    <text evidence="2">The sequence shown here is derived from an EMBL/GenBank/DDBJ whole genome shotgun (WGS) entry which is preliminary data.</text>
</comment>
<reference evidence="2 3" key="1">
    <citation type="submission" date="2019-08" db="EMBL/GenBank/DDBJ databases">
        <title>The genome sequence of a newly discovered highly antifungal drug resistant Aspergillus species, Aspergillus tanneri NIH 1004.</title>
        <authorList>
            <person name="Mounaud S."/>
            <person name="Singh I."/>
            <person name="Joardar V."/>
            <person name="Pakala S."/>
            <person name="Pakala S."/>
            <person name="Venepally P."/>
            <person name="Chung J.K."/>
            <person name="Losada L."/>
            <person name="Nierman W.C."/>
        </authorList>
    </citation>
    <scope>NUCLEOTIDE SEQUENCE [LARGE SCALE GENOMIC DNA]</scope>
    <source>
        <strain evidence="2 3">NIH1004</strain>
    </source>
</reference>
<dbReference type="Proteomes" id="UP000324241">
    <property type="component" value="Unassembled WGS sequence"/>
</dbReference>
<gene>
    <name evidence="2" type="ORF">ATNIH1004_007423</name>
</gene>
<dbReference type="RefSeq" id="XP_033425362.1">
    <property type="nucleotide sequence ID" value="XM_033572047.1"/>
</dbReference>
<dbReference type="AlphaFoldDB" id="A0A5M9MGC3"/>
<feature type="compositionally biased region" description="Polar residues" evidence="1">
    <location>
        <begin position="91"/>
        <end position="105"/>
    </location>
</feature>
<evidence type="ECO:0000313" key="2">
    <source>
        <dbReference type="EMBL" id="KAA8646001.1"/>
    </source>
</evidence>
<accession>A0A5M9MGC3</accession>
<evidence type="ECO:0000256" key="1">
    <source>
        <dbReference type="SAM" id="MobiDB-lite"/>
    </source>
</evidence>
<protein>
    <submittedName>
        <fullName evidence="2">Uncharacterized protein</fullName>
    </submittedName>
</protein>
<name>A0A5M9MGC3_9EURO</name>
<dbReference type="EMBL" id="QUQM01000007">
    <property type="protein sequence ID" value="KAA8646001.1"/>
    <property type="molecule type" value="Genomic_DNA"/>
</dbReference>
<dbReference type="GeneID" id="54330125"/>